<sequence length="338" mass="36996">MKPLSKLSLLVTGLLAFGASVAQAAEVNLYTTREPVLIQTLLTEFTQKTGVKVNTVFIKDGLLERVKAEGRRSPADVMLTVDFGNLVDLVESGLTQRVSSKTLNSAIPANLRAANGHWYTLSMRARAVYASKDRTPLNAITYEDLANPKWKNKICIRSGNHPYNTALIAAYIAHHGEKQAETWLRGVKANLARPASGGDRDVARDILGKICDIGVANTYYVGTMRTGDAEQKRWGNAINVVLPRFKNGGTHVNVSGAVVSKHAPNRKEAVQLLEFLASDHAQAIYAQNGFEYPVKPGVKIDPIIASFGKLNIDSIRLSDIARHRKAANLLVDKVQFNR</sequence>
<feature type="chain" id="PRO_5009213412" evidence="4">
    <location>
        <begin position="25"/>
        <end position="338"/>
    </location>
</feature>
<dbReference type="PIRSF" id="PIRSF002825">
    <property type="entry name" value="CfbpA"/>
    <property type="match status" value="1"/>
</dbReference>
<feature type="binding site" evidence="3">
    <location>
        <position position="219"/>
    </location>
    <ligand>
        <name>Fe cation</name>
        <dbReference type="ChEBI" id="CHEBI:24875"/>
    </ligand>
</feature>
<dbReference type="GO" id="GO:0030288">
    <property type="term" value="C:outer membrane-bounded periplasmic space"/>
    <property type="evidence" value="ECO:0007669"/>
    <property type="project" value="TreeGrafter"/>
</dbReference>
<name>A0A1E8E0C8_9GAMM</name>
<evidence type="ECO:0000313" key="6">
    <source>
        <dbReference type="Proteomes" id="UP000186931"/>
    </source>
</evidence>
<organism evidence="5 6">
    <name type="scientific">Acinetobacter towneri</name>
    <dbReference type="NCBI Taxonomy" id="202956"/>
    <lineage>
        <taxon>Bacteria</taxon>
        <taxon>Pseudomonadati</taxon>
        <taxon>Pseudomonadota</taxon>
        <taxon>Gammaproteobacteria</taxon>
        <taxon>Moraxellales</taxon>
        <taxon>Moraxellaceae</taxon>
        <taxon>Acinetobacter</taxon>
    </lineage>
</organism>
<dbReference type="PANTHER" id="PTHR30006">
    <property type="entry name" value="THIAMINE-BINDING PERIPLASMIC PROTEIN-RELATED"/>
    <property type="match status" value="1"/>
</dbReference>
<accession>A0A1E8E0C8</accession>
<dbReference type="EMBL" id="MKQS01000020">
    <property type="protein sequence ID" value="OFE42966.1"/>
    <property type="molecule type" value="Genomic_DNA"/>
</dbReference>
<comment type="caution">
    <text evidence="5">The sequence shown here is derived from an EMBL/GenBank/DDBJ whole genome shotgun (WGS) entry which is preliminary data.</text>
</comment>
<dbReference type="eggNOG" id="COG1840">
    <property type="taxonomic scope" value="Bacteria"/>
</dbReference>
<dbReference type="Pfam" id="PF13343">
    <property type="entry name" value="SBP_bac_6"/>
    <property type="match status" value="1"/>
</dbReference>
<protein>
    <submittedName>
        <fullName evidence="5">Iron ABC transporter substrate-binding protein</fullName>
    </submittedName>
</protein>
<dbReference type="PANTHER" id="PTHR30006:SF15">
    <property type="entry name" value="IRON-UTILIZATION PERIPLASMIC PROTEIN"/>
    <property type="match status" value="1"/>
</dbReference>
<dbReference type="InterPro" id="IPR026045">
    <property type="entry name" value="Ferric-bd"/>
</dbReference>
<comment type="similarity">
    <text evidence="1">Belongs to the bacterial solute-binding protein 1 family.</text>
</comment>
<dbReference type="GO" id="GO:0046872">
    <property type="term" value="F:metal ion binding"/>
    <property type="evidence" value="ECO:0007669"/>
    <property type="project" value="UniProtKB-KW"/>
</dbReference>
<dbReference type="Proteomes" id="UP000186931">
    <property type="component" value="Unassembled WGS sequence"/>
</dbReference>
<dbReference type="AlphaFoldDB" id="A0A1E8E0C8"/>
<keyword evidence="3" id="KW-0479">Metal-binding</keyword>
<gene>
    <name evidence="5" type="ORF">BJN41_11240</name>
</gene>
<keyword evidence="3" id="KW-0408">Iron</keyword>
<dbReference type="STRING" id="202956.BJN41_11240"/>
<evidence type="ECO:0000256" key="1">
    <source>
        <dbReference type="ARBA" id="ARBA00008520"/>
    </source>
</evidence>
<dbReference type="RefSeq" id="WP_070155080.1">
    <property type="nucleotide sequence ID" value="NZ_MKQS01000020.1"/>
</dbReference>
<feature type="binding site" evidence="3">
    <location>
        <position position="220"/>
    </location>
    <ligand>
        <name>Fe cation</name>
        <dbReference type="ChEBI" id="CHEBI:24875"/>
    </ligand>
</feature>
<feature type="signal peptide" evidence="4">
    <location>
        <begin position="1"/>
        <end position="24"/>
    </location>
</feature>
<keyword evidence="2 4" id="KW-0732">Signal</keyword>
<evidence type="ECO:0000256" key="4">
    <source>
        <dbReference type="SAM" id="SignalP"/>
    </source>
</evidence>
<dbReference type="SUPFAM" id="SSF53850">
    <property type="entry name" value="Periplasmic binding protein-like II"/>
    <property type="match status" value="1"/>
</dbReference>
<evidence type="ECO:0000256" key="2">
    <source>
        <dbReference type="ARBA" id="ARBA00022729"/>
    </source>
</evidence>
<proteinExistence type="inferred from homology"/>
<dbReference type="Gene3D" id="3.40.190.10">
    <property type="entry name" value="Periplasmic binding protein-like II"/>
    <property type="match status" value="2"/>
</dbReference>
<evidence type="ECO:0000256" key="3">
    <source>
        <dbReference type="PIRSR" id="PIRSR002825-1"/>
    </source>
</evidence>
<evidence type="ECO:0000313" key="5">
    <source>
        <dbReference type="EMBL" id="OFE42966.1"/>
    </source>
</evidence>
<reference evidence="5 6" key="1">
    <citation type="submission" date="2016-10" db="EMBL/GenBank/DDBJ databases">
        <title>Genome of airborne Acinetobacter sp. 5-2Ac02 in the hospital environment: Species near to Acinetobacter towneri.</title>
        <authorList>
            <person name="Barbosa B."/>
            <person name="Fernandez-Garcia L."/>
            <person name="Gato E."/>
            <person name="Leao R."/>
            <person name="Albano R."/>
            <person name="Fernandez B."/>
            <person name="Fernandez-Cuenca F."/>
            <person name="Marques E."/>
            <person name="Tomas M."/>
        </authorList>
    </citation>
    <scope>NUCLEOTIDE SEQUENCE [LARGE SCALE GENOMIC DNA]</scope>
    <source>
        <strain evidence="5 6">5-2Ac02</strain>
    </source>
</reference>